<dbReference type="InterPro" id="IPR050839">
    <property type="entry name" value="Rho-assoc_Ser/Thr_Kinase"/>
</dbReference>
<dbReference type="InterPro" id="IPR008271">
    <property type="entry name" value="Ser/Thr_kinase_AS"/>
</dbReference>
<accession>A0A814V9X7</accession>
<gene>
    <name evidence="18" type="ORF">SEV965_LOCUS20135</name>
</gene>
<evidence type="ECO:0000256" key="11">
    <source>
        <dbReference type="ARBA" id="ARBA00022840"/>
    </source>
</evidence>
<dbReference type="Pfam" id="PF14753">
    <property type="entry name" value="FAM221"/>
    <property type="match status" value="1"/>
</dbReference>
<evidence type="ECO:0000256" key="13">
    <source>
        <dbReference type="ARBA" id="ARBA00048679"/>
    </source>
</evidence>
<evidence type="ECO:0000256" key="6">
    <source>
        <dbReference type="ARBA" id="ARBA00022527"/>
    </source>
</evidence>
<feature type="coiled-coil region" evidence="14">
    <location>
        <begin position="787"/>
        <end position="926"/>
    </location>
</feature>
<dbReference type="GO" id="GO:0005856">
    <property type="term" value="C:cytoskeleton"/>
    <property type="evidence" value="ECO:0007669"/>
    <property type="project" value="TreeGrafter"/>
</dbReference>
<comment type="catalytic activity">
    <reaction evidence="13">
        <text>L-seryl-[protein] + ATP = O-phospho-L-seryl-[protein] + ADP + H(+)</text>
        <dbReference type="Rhea" id="RHEA:17989"/>
        <dbReference type="Rhea" id="RHEA-COMP:9863"/>
        <dbReference type="Rhea" id="RHEA-COMP:11604"/>
        <dbReference type="ChEBI" id="CHEBI:15378"/>
        <dbReference type="ChEBI" id="CHEBI:29999"/>
        <dbReference type="ChEBI" id="CHEBI:30616"/>
        <dbReference type="ChEBI" id="CHEBI:83421"/>
        <dbReference type="ChEBI" id="CHEBI:456216"/>
        <dbReference type="EC" id="2.7.11.1"/>
    </reaction>
</comment>
<sequence>MVNNMASTGNDIVQRTRLLEERIIDPRSSISIDSLLDSIVALIYDCEGLKKTKNYDAFYGKFHTSTREIRDKRVNFDDFETIKIIGRGAFGTVDLVRRKATGQVYAMKTLSKFEMLKRSDSAFFWEERNIMAFSNSDWIVKLHYAFQDARNLYMIMDYMPGGDLITLLTRYEINENSARFYCAEVVLALDAIHSMGYIHRDVKPDNMLLDARGHLKLADFGTCIKMDKDGLVRSDTAVGTPDYISPEILKSQSTTGVYGSEVDWWSVGVFLYEMLLGETPFYAESLVGTYHKIMNHRDNLVFPEEIPLSTEARALICAFLSDRSTRLGKNGVGEIKAHAFFTNQNEWTWETIRKASVPIVPPLTNDEDTSNFEEIEKTDGPSEESFSVSKTFVGNQLSFVGFSFSNEAQPLLDRRSANNFNNFSNSELEQRLQENERIKNELEIRMRRLHEDLNAKCQDEKVLNSKLYELERKNVVIATENKEAQRKYELELENRRTLERNLDEVQRLLDNERQVKNQMGVTNREWTDRLTSLERQLNEANEKLKTELDNNIRLKKQHQDIQKNSTQLERSYNDIHDKYQELIAIKLKFEKDIITQQSNIEQEKTAKYMALDKIQELEEKCNTMTTELSKYKERDILQINDLADLRQSSVFLEREKVNLQVEIDSLRSKLIEEEIRHQKLQEQFLVEKLKRSGTQNSTDDDIKHDSQEIIKDLERKLDAERLSLKRSNEELIQTQKKVRILEMDLKQITTNYNHLIHDHELSKQSNEQIIEQMESDNHRRTQYDKDLKHLQQQFDNSLNKEKQMLNELNHIRKENERLNQELRMINNEYENIKTKVIDYEEQVEVESKFSVLYRTQMNELKDEINELTDKLRQATNEQKNLEEERGSLSKQLEISNVKLKTESLNLNLLQEQCAELEKEKNIMIIEVEALHTDFNGRLALLDSEINTVKQCAELEKEKNIMIIEVEALHTDFNGRLALLDSEINTRTHLYFLLMIKMTGRGRGRAPGEYVSLPSNAAADVDAYFEYRAIVGDDDEGKIFTPEEYEEYKKRVLPMRLHNRLYVSWVNPQGMDCILIGPQHKCLCRHKFAEHKTDFAEIPTERPILISCRQSGCRCVSFEYVANASGTSDPNCRCKHSLDNHTTKPPYKCQKNCNCTGFSAPFTCTCGESANKHINLVETREEREKRSHPTGYAAPYQAMGGLTGFSSLAEGYLRLDPSGRGRPDDDFLNQPITAMDHPILRVHASHEPNSAEAQSQLRRSGETELDYYERRYQEKERLSRGIRAAPNPYDADAKLTTGIRNDKSPSHRITDSKK</sequence>
<comment type="catalytic activity">
    <reaction evidence="12">
        <text>L-threonyl-[protein] + ATP = O-phospho-L-threonyl-[protein] + ADP + H(+)</text>
        <dbReference type="Rhea" id="RHEA:46608"/>
        <dbReference type="Rhea" id="RHEA-COMP:11060"/>
        <dbReference type="Rhea" id="RHEA-COMP:11605"/>
        <dbReference type="ChEBI" id="CHEBI:15378"/>
        <dbReference type="ChEBI" id="CHEBI:30013"/>
        <dbReference type="ChEBI" id="CHEBI:30616"/>
        <dbReference type="ChEBI" id="CHEBI:61977"/>
        <dbReference type="ChEBI" id="CHEBI:456216"/>
        <dbReference type="EC" id="2.7.11.1"/>
    </reaction>
</comment>
<dbReference type="Gene3D" id="1.20.5.340">
    <property type="match status" value="1"/>
</dbReference>
<comment type="similarity">
    <text evidence="3">Belongs to the FAM221 family.</text>
</comment>
<evidence type="ECO:0000256" key="8">
    <source>
        <dbReference type="ARBA" id="ARBA00022679"/>
    </source>
</evidence>
<proteinExistence type="inferred from homology"/>
<keyword evidence="14" id="KW-0175">Coiled coil</keyword>
<dbReference type="PANTHER" id="PTHR22988:SF71">
    <property type="entry name" value="CITRON RHO-INTERACTING KINASE"/>
    <property type="match status" value="1"/>
</dbReference>
<dbReference type="InterPro" id="IPR000961">
    <property type="entry name" value="AGC-kinase_C"/>
</dbReference>
<evidence type="ECO:0000256" key="3">
    <source>
        <dbReference type="ARBA" id="ARBA00011026"/>
    </source>
</evidence>
<protein>
    <recommendedName>
        <fullName evidence="4">non-specific serine/threonine protein kinase</fullName>
        <ecNumber evidence="4">2.7.11.1</ecNumber>
    </recommendedName>
</protein>
<dbReference type="EC" id="2.7.11.1" evidence="4"/>
<feature type="compositionally biased region" description="Basic and acidic residues" evidence="15">
    <location>
        <begin position="1299"/>
        <end position="1313"/>
    </location>
</feature>
<evidence type="ECO:0000313" key="19">
    <source>
        <dbReference type="Proteomes" id="UP000663889"/>
    </source>
</evidence>
<dbReference type="GO" id="GO:0005524">
    <property type="term" value="F:ATP binding"/>
    <property type="evidence" value="ECO:0007669"/>
    <property type="project" value="UniProtKB-KW"/>
</dbReference>
<dbReference type="SUPFAM" id="SSF56112">
    <property type="entry name" value="Protein kinase-like (PK-like)"/>
    <property type="match status" value="1"/>
</dbReference>
<dbReference type="SMART" id="SM00133">
    <property type="entry name" value="S_TK_X"/>
    <property type="match status" value="1"/>
</dbReference>
<feature type="coiled-coil region" evidence="14">
    <location>
        <begin position="425"/>
        <end position="571"/>
    </location>
</feature>
<keyword evidence="6" id="KW-0723">Serine/threonine-protein kinase</keyword>
<feature type="domain" description="AGC-kinase C-terminal" evidence="17">
    <location>
        <begin position="345"/>
        <end position="414"/>
    </location>
</feature>
<keyword evidence="9" id="KW-0547">Nucleotide-binding</keyword>
<keyword evidence="11" id="KW-0067">ATP-binding</keyword>
<dbReference type="Gene3D" id="1.10.510.10">
    <property type="entry name" value="Transferase(Phosphotransferase) domain 1"/>
    <property type="match status" value="1"/>
</dbReference>
<dbReference type="PROSITE" id="PS50011">
    <property type="entry name" value="PROTEIN_KINASE_DOM"/>
    <property type="match status" value="1"/>
</dbReference>
<evidence type="ECO:0000256" key="5">
    <source>
        <dbReference type="ARBA" id="ARBA00022490"/>
    </source>
</evidence>
<keyword evidence="5" id="KW-0963">Cytoplasm</keyword>
<evidence type="ECO:0000259" key="17">
    <source>
        <dbReference type="PROSITE" id="PS51285"/>
    </source>
</evidence>
<feature type="coiled-coil region" evidence="14">
    <location>
        <begin position="600"/>
        <end position="683"/>
    </location>
</feature>
<reference evidence="18" key="1">
    <citation type="submission" date="2021-02" db="EMBL/GenBank/DDBJ databases">
        <authorList>
            <person name="Nowell W R."/>
        </authorList>
    </citation>
    <scope>NUCLEOTIDE SEQUENCE</scope>
</reference>
<evidence type="ECO:0000256" key="9">
    <source>
        <dbReference type="ARBA" id="ARBA00022741"/>
    </source>
</evidence>
<dbReference type="InterPro" id="IPR011009">
    <property type="entry name" value="Kinase-like_dom_sf"/>
</dbReference>
<dbReference type="GO" id="GO:0004674">
    <property type="term" value="F:protein serine/threonine kinase activity"/>
    <property type="evidence" value="ECO:0007669"/>
    <property type="project" value="UniProtKB-KW"/>
</dbReference>
<dbReference type="InterPro" id="IPR026755">
    <property type="entry name" value="Fam221a/b"/>
</dbReference>
<keyword evidence="8" id="KW-0808">Transferase</keyword>
<dbReference type="PROSITE" id="PS51285">
    <property type="entry name" value="AGC_KINASE_CTER"/>
    <property type="match status" value="1"/>
</dbReference>
<evidence type="ECO:0000256" key="4">
    <source>
        <dbReference type="ARBA" id="ARBA00012513"/>
    </source>
</evidence>
<feature type="coiled-coil region" evidence="14">
    <location>
        <begin position="710"/>
        <end position="744"/>
    </location>
</feature>
<organism evidence="18 19">
    <name type="scientific">Rotaria sordida</name>
    <dbReference type="NCBI Taxonomy" id="392033"/>
    <lineage>
        <taxon>Eukaryota</taxon>
        <taxon>Metazoa</taxon>
        <taxon>Spiralia</taxon>
        <taxon>Gnathifera</taxon>
        <taxon>Rotifera</taxon>
        <taxon>Eurotatoria</taxon>
        <taxon>Bdelloidea</taxon>
        <taxon>Philodinida</taxon>
        <taxon>Philodinidae</taxon>
        <taxon>Rotaria</taxon>
    </lineage>
</organism>
<dbReference type="FunFam" id="3.30.200.20:FF:000017">
    <property type="entry name" value="Non-specific serine/threonine protein kinase"/>
    <property type="match status" value="1"/>
</dbReference>
<dbReference type="InterPro" id="IPR000719">
    <property type="entry name" value="Prot_kinase_dom"/>
</dbReference>
<evidence type="ECO:0000256" key="10">
    <source>
        <dbReference type="ARBA" id="ARBA00022777"/>
    </source>
</evidence>
<dbReference type="PROSITE" id="PS00108">
    <property type="entry name" value="PROTEIN_KINASE_ST"/>
    <property type="match status" value="1"/>
</dbReference>
<comment type="subcellular location">
    <subcellularLocation>
        <location evidence="2">Cytoplasm</location>
    </subcellularLocation>
</comment>
<evidence type="ECO:0000256" key="12">
    <source>
        <dbReference type="ARBA" id="ARBA00047899"/>
    </source>
</evidence>
<evidence type="ECO:0000256" key="15">
    <source>
        <dbReference type="SAM" id="MobiDB-lite"/>
    </source>
</evidence>
<dbReference type="Pfam" id="PF00069">
    <property type="entry name" value="Pkinase"/>
    <property type="match status" value="1"/>
</dbReference>
<keyword evidence="10" id="KW-0418">Kinase</keyword>
<keyword evidence="7" id="KW-0597">Phosphoprotein</keyword>
<evidence type="ECO:0000313" key="18">
    <source>
        <dbReference type="EMBL" id="CAF1182565.1"/>
    </source>
</evidence>
<feature type="region of interest" description="Disordered" evidence="15">
    <location>
        <begin position="1273"/>
        <end position="1313"/>
    </location>
</feature>
<name>A0A814V9X7_9BILA</name>
<dbReference type="Proteomes" id="UP000663889">
    <property type="component" value="Unassembled WGS sequence"/>
</dbReference>
<evidence type="ECO:0000256" key="14">
    <source>
        <dbReference type="SAM" id="Coils"/>
    </source>
</evidence>
<comment type="caution">
    <text evidence="18">The sequence shown here is derived from an EMBL/GenBank/DDBJ whole genome shotgun (WGS) entry which is preliminary data.</text>
</comment>
<evidence type="ECO:0000256" key="1">
    <source>
        <dbReference type="ARBA" id="ARBA00001946"/>
    </source>
</evidence>
<comment type="cofactor">
    <cofactor evidence="1">
        <name>Mg(2+)</name>
        <dbReference type="ChEBI" id="CHEBI:18420"/>
    </cofactor>
</comment>
<dbReference type="FunFam" id="1.10.510.10:FF:000047">
    <property type="entry name" value="Rho-associated protein kinase 1"/>
    <property type="match status" value="1"/>
</dbReference>
<dbReference type="SMART" id="SM00220">
    <property type="entry name" value="S_TKc"/>
    <property type="match status" value="1"/>
</dbReference>
<dbReference type="GO" id="GO:0005737">
    <property type="term" value="C:cytoplasm"/>
    <property type="evidence" value="ECO:0007669"/>
    <property type="project" value="UniProtKB-SubCell"/>
</dbReference>
<evidence type="ECO:0000256" key="2">
    <source>
        <dbReference type="ARBA" id="ARBA00004496"/>
    </source>
</evidence>
<feature type="domain" description="Protein kinase" evidence="16">
    <location>
        <begin position="79"/>
        <end position="341"/>
    </location>
</feature>
<dbReference type="PANTHER" id="PTHR22988">
    <property type="entry name" value="MYOTONIC DYSTROPHY S/T KINASE-RELATED"/>
    <property type="match status" value="1"/>
</dbReference>
<dbReference type="Gene3D" id="3.30.200.20">
    <property type="entry name" value="Phosphorylase Kinase, domain 1"/>
    <property type="match status" value="1"/>
</dbReference>
<dbReference type="GO" id="GO:0031032">
    <property type="term" value="P:actomyosin structure organization"/>
    <property type="evidence" value="ECO:0007669"/>
    <property type="project" value="TreeGrafter"/>
</dbReference>
<dbReference type="EMBL" id="CAJNOU010001291">
    <property type="protein sequence ID" value="CAF1182565.1"/>
    <property type="molecule type" value="Genomic_DNA"/>
</dbReference>
<evidence type="ECO:0000256" key="7">
    <source>
        <dbReference type="ARBA" id="ARBA00022553"/>
    </source>
</evidence>
<evidence type="ECO:0000259" key="16">
    <source>
        <dbReference type="PROSITE" id="PS50011"/>
    </source>
</evidence>